<dbReference type="SUPFAM" id="SSF52980">
    <property type="entry name" value="Restriction endonuclease-like"/>
    <property type="match status" value="1"/>
</dbReference>
<dbReference type="InterPro" id="IPR011335">
    <property type="entry name" value="Restrct_endonuc-II-like"/>
</dbReference>
<evidence type="ECO:0000313" key="9">
    <source>
        <dbReference type="EMBL" id="MBJ6360358.1"/>
    </source>
</evidence>
<keyword evidence="2 5" id="KW-0808">Transferase</keyword>
<evidence type="ECO:0000313" key="10">
    <source>
        <dbReference type="Proteomes" id="UP000640274"/>
    </source>
</evidence>
<dbReference type="Gene3D" id="3.40.50.150">
    <property type="entry name" value="Vaccinia Virus protein VP39"/>
    <property type="match status" value="1"/>
</dbReference>
<gene>
    <name evidence="9" type="primary">dcm</name>
    <name evidence="9" type="ORF">JFN88_03350</name>
</gene>
<dbReference type="PANTHER" id="PTHR46098">
    <property type="entry name" value="TRNA (CYTOSINE(38)-C(5))-METHYLTRANSFERASE"/>
    <property type="match status" value="1"/>
</dbReference>
<dbReference type="Pfam" id="PF00145">
    <property type="entry name" value="DNA_methylase"/>
    <property type="match status" value="1"/>
</dbReference>
<keyword evidence="1 5" id="KW-0489">Methyltransferase</keyword>
<dbReference type="InterPro" id="IPR029063">
    <property type="entry name" value="SAM-dependent_MTases_sf"/>
</dbReference>
<dbReference type="PROSITE" id="PS51679">
    <property type="entry name" value="SAM_MT_C5"/>
    <property type="match status" value="1"/>
</dbReference>
<dbReference type="EC" id="2.1.1.37" evidence="7"/>
<comment type="catalytic activity">
    <reaction evidence="7">
        <text>a 2'-deoxycytidine in DNA + S-adenosyl-L-methionine = a 5-methyl-2'-deoxycytidine in DNA + S-adenosyl-L-homocysteine + H(+)</text>
        <dbReference type="Rhea" id="RHEA:13681"/>
        <dbReference type="Rhea" id="RHEA-COMP:11369"/>
        <dbReference type="Rhea" id="RHEA-COMP:11370"/>
        <dbReference type="ChEBI" id="CHEBI:15378"/>
        <dbReference type="ChEBI" id="CHEBI:57856"/>
        <dbReference type="ChEBI" id="CHEBI:59789"/>
        <dbReference type="ChEBI" id="CHEBI:85452"/>
        <dbReference type="ChEBI" id="CHEBI:85454"/>
        <dbReference type="EC" id="2.1.1.37"/>
    </reaction>
</comment>
<dbReference type="Proteomes" id="UP000640274">
    <property type="component" value="Unassembled WGS sequence"/>
</dbReference>
<evidence type="ECO:0000256" key="3">
    <source>
        <dbReference type="ARBA" id="ARBA00022691"/>
    </source>
</evidence>
<organism evidence="9 10">
    <name type="scientific">Paenibacillus roseus</name>
    <dbReference type="NCBI Taxonomy" id="2798579"/>
    <lineage>
        <taxon>Bacteria</taxon>
        <taxon>Bacillati</taxon>
        <taxon>Bacillota</taxon>
        <taxon>Bacilli</taxon>
        <taxon>Bacillales</taxon>
        <taxon>Paenibacillaceae</taxon>
        <taxon>Paenibacillus</taxon>
    </lineage>
</organism>
<reference evidence="9" key="1">
    <citation type="submission" date="2020-12" db="EMBL/GenBank/DDBJ databases">
        <authorList>
            <person name="Huq M.A."/>
        </authorList>
    </citation>
    <scope>NUCLEOTIDE SEQUENCE</scope>
    <source>
        <strain evidence="9">MAHUQ-46</strain>
    </source>
</reference>
<comment type="caution">
    <text evidence="9">The sequence shown here is derived from an EMBL/GenBank/DDBJ whole genome shotgun (WGS) entry which is preliminary data.</text>
</comment>
<dbReference type="SUPFAM" id="SSF53335">
    <property type="entry name" value="S-adenosyl-L-methionine-dependent methyltransferases"/>
    <property type="match status" value="1"/>
</dbReference>
<feature type="active site" evidence="5">
    <location>
        <position position="215"/>
    </location>
</feature>
<keyword evidence="3 5" id="KW-0949">S-adenosyl-L-methionine</keyword>
<dbReference type="Gene3D" id="3.90.120.30">
    <property type="match status" value="1"/>
</dbReference>
<comment type="similarity">
    <text evidence="5 6">Belongs to the class I-like SAM-binding methyltransferase superfamily. C5-methyltransferase family.</text>
</comment>
<dbReference type="Pfam" id="PF04480">
    <property type="entry name" value="DUF559"/>
    <property type="match status" value="1"/>
</dbReference>
<dbReference type="RefSeq" id="WP_199017877.1">
    <property type="nucleotide sequence ID" value="NZ_JAELUP010000006.1"/>
</dbReference>
<accession>A0A934J4U0</accession>
<dbReference type="InterPro" id="IPR001525">
    <property type="entry name" value="C5_MeTfrase"/>
</dbReference>
<feature type="domain" description="DUF559" evidence="8">
    <location>
        <begin position="92"/>
        <end position="134"/>
    </location>
</feature>
<dbReference type="GO" id="GO:0032259">
    <property type="term" value="P:methylation"/>
    <property type="evidence" value="ECO:0007669"/>
    <property type="project" value="UniProtKB-KW"/>
</dbReference>
<keyword evidence="10" id="KW-1185">Reference proteome</keyword>
<evidence type="ECO:0000259" key="8">
    <source>
        <dbReference type="Pfam" id="PF04480"/>
    </source>
</evidence>
<dbReference type="PANTHER" id="PTHR46098:SF1">
    <property type="entry name" value="TRNA (CYTOSINE(38)-C(5))-METHYLTRANSFERASE"/>
    <property type="match status" value="1"/>
</dbReference>
<proteinExistence type="inferred from homology"/>
<name>A0A934J4U0_9BACL</name>
<dbReference type="PROSITE" id="PS00094">
    <property type="entry name" value="C5_MTASE_1"/>
    <property type="match status" value="1"/>
</dbReference>
<keyword evidence="4" id="KW-0680">Restriction system</keyword>
<dbReference type="InterPro" id="IPR007569">
    <property type="entry name" value="DUF559"/>
</dbReference>
<evidence type="ECO:0000256" key="7">
    <source>
        <dbReference type="RuleBase" id="RU000417"/>
    </source>
</evidence>
<evidence type="ECO:0000256" key="4">
    <source>
        <dbReference type="ARBA" id="ARBA00022747"/>
    </source>
</evidence>
<evidence type="ECO:0000256" key="1">
    <source>
        <dbReference type="ARBA" id="ARBA00022603"/>
    </source>
</evidence>
<evidence type="ECO:0000256" key="2">
    <source>
        <dbReference type="ARBA" id="ARBA00022679"/>
    </source>
</evidence>
<dbReference type="InterPro" id="IPR050750">
    <property type="entry name" value="C5-MTase"/>
</dbReference>
<evidence type="ECO:0000256" key="5">
    <source>
        <dbReference type="PROSITE-ProRule" id="PRU01016"/>
    </source>
</evidence>
<sequence length="512" mass="59132">MARKIRTQINYHIKRPRIRMIELKSTLCTELDRRGLTTYSKNNYTVYGKPDFVFAARKVAIFCNNEFSRGYSRGSSKGKINDYRMLGTSKFKNIERDRILIKQLQRKGWTVLRFQENQIKTNVAECVDEIERHLRFFPQRPYRTIDLCAGIGGIRRGFELAGEFVNVLSAEIDKYACMTYKHLFGEDPSNDLTSKAFKERIERTPYDILLAGFPCQTFSRVGLGEGFENEEKGQVFFHIADIIKRTRPCAFFLENVDHLVTRDKGATFRRIIDTLVTELKYRVIGVSLSNDGVLNYSPRDFVRNSRNFGVPQNRPRTYIIGFDRERFKPERLLMLPTELPRGREHTLYTDLNAVLERDVDLKYYMASGYLETLIKHRERQEGRGYGFGYRIVNEPGIETPIANTLLATGGSGRERNLLYDPRDGAAGTIVKGKKTPLNDKGIRKMTPTEWGKLQGFINYAFMKENGAEGFSFPNRIPDVQKYKQFGNSVTIPAVEEMARFMRQCLEILCSTD</sequence>
<protein>
    <recommendedName>
        <fullName evidence="7">Cytosine-specific methyltransferase</fullName>
        <ecNumber evidence="7">2.1.1.37</ecNumber>
    </recommendedName>
</protein>
<dbReference type="InterPro" id="IPR018117">
    <property type="entry name" value="C5_DNA_meth_AS"/>
</dbReference>
<evidence type="ECO:0000256" key="6">
    <source>
        <dbReference type="RuleBase" id="RU000416"/>
    </source>
</evidence>
<dbReference type="PRINTS" id="PR00105">
    <property type="entry name" value="C5METTRFRASE"/>
</dbReference>
<dbReference type="GO" id="GO:0009307">
    <property type="term" value="P:DNA restriction-modification system"/>
    <property type="evidence" value="ECO:0007669"/>
    <property type="project" value="UniProtKB-KW"/>
</dbReference>
<dbReference type="EMBL" id="JAELUP010000006">
    <property type="protein sequence ID" value="MBJ6360358.1"/>
    <property type="molecule type" value="Genomic_DNA"/>
</dbReference>
<dbReference type="NCBIfam" id="TIGR00675">
    <property type="entry name" value="dcm"/>
    <property type="match status" value="1"/>
</dbReference>
<dbReference type="Gene3D" id="3.40.960.10">
    <property type="entry name" value="VSR Endonuclease"/>
    <property type="match status" value="1"/>
</dbReference>
<dbReference type="AlphaFoldDB" id="A0A934J4U0"/>
<dbReference type="GO" id="GO:0003886">
    <property type="term" value="F:DNA (cytosine-5-)-methyltransferase activity"/>
    <property type="evidence" value="ECO:0007669"/>
    <property type="project" value="UniProtKB-EC"/>
</dbReference>